<comment type="similarity">
    <text evidence="1">Belongs to the biotin--protein ligase family.</text>
</comment>
<dbReference type="InterPro" id="IPR004408">
    <property type="entry name" value="Biotin_CoA_COase_ligase"/>
</dbReference>
<reference evidence="4 5" key="1">
    <citation type="submission" date="2016-11" db="EMBL/GenBank/DDBJ databases">
        <title>The macronuclear genome of Stentor coeruleus: a giant cell with tiny introns.</title>
        <authorList>
            <person name="Slabodnick M."/>
            <person name="Ruby J.G."/>
            <person name="Reiff S.B."/>
            <person name="Swart E.C."/>
            <person name="Gosai S."/>
            <person name="Prabakaran S."/>
            <person name="Witkowska E."/>
            <person name="Larue G.E."/>
            <person name="Fisher S."/>
            <person name="Freeman R.M."/>
            <person name="Gunawardena J."/>
            <person name="Chu W."/>
            <person name="Stover N.A."/>
            <person name="Gregory B.D."/>
            <person name="Nowacki M."/>
            <person name="Derisi J."/>
            <person name="Roy S.W."/>
            <person name="Marshall W.F."/>
            <person name="Sood P."/>
        </authorList>
    </citation>
    <scope>NUCLEOTIDE SEQUENCE [LARGE SCALE GENOMIC DNA]</scope>
    <source>
        <strain evidence="4">WM001</strain>
    </source>
</reference>
<dbReference type="GO" id="GO:0005737">
    <property type="term" value="C:cytoplasm"/>
    <property type="evidence" value="ECO:0007669"/>
    <property type="project" value="TreeGrafter"/>
</dbReference>
<dbReference type="PROSITE" id="PS51733">
    <property type="entry name" value="BPL_LPL_CATALYTIC"/>
    <property type="match status" value="1"/>
</dbReference>
<dbReference type="Gene3D" id="3.30.930.10">
    <property type="entry name" value="Bira Bifunctional Protein, Domain 2"/>
    <property type="match status" value="1"/>
</dbReference>
<organism evidence="4 5">
    <name type="scientific">Stentor coeruleus</name>
    <dbReference type="NCBI Taxonomy" id="5963"/>
    <lineage>
        <taxon>Eukaryota</taxon>
        <taxon>Sar</taxon>
        <taxon>Alveolata</taxon>
        <taxon>Ciliophora</taxon>
        <taxon>Postciliodesmatophora</taxon>
        <taxon>Heterotrichea</taxon>
        <taxon>Heterotrichida</taxon>
        <taxon>Stentoridae</taxon>
        <taxon>Stentor</taxon>
    </lineage>
</organism>
<protein>
    <recommendedName>
        <fullName evidence="3">BPL/LPL catalytic domain-containing protein</fullName>
    </recommendedName>
</protein>
<evidence type="ECO:0000259" key="3">
    <source>
        <dbReference type="PROSITE" id="PS51733"/>
    </source>
</evidence>
<comment type="caution">
    <text evidence="4">The sequence shown here is derived from an EMBL/GenBank/DDBJ whole genome shotgun (WGS) entry which is preliminary data.</text>
</comment>
<sequence length="316" mass="35935">METKKNDFKKYLIPTALLASLLIGYKYYKYQWGWKHLVIFSSKSLLSNLENSELQCFKNSETLPSFLESLKTLPEQVFNKYCLNVIYSKETTSTQTILENHFENVSQGILYVADIQRQGIGRSGNWVSNNGCLMFSFKFECSAKIALPVQMMLPLGIVGAIEKIAADKGIEIPSLKAKWPNDVYLNEKKLSGILVNSKSNGKLMQMTIGIGINISNKSPFINLNEVYPNIFSKGEVLKEFISEFSSLVNDTENPGWEKRLTDQYKAKWLHYMKVATLSRDNKPCTIIDINHEGTIIARDQTGTFHKIQARDDIIFS</sequence>
<keyword evidence="5" id="KW-1185">Reference proteome</keyword>
<evidence type="ECO:0000256" key="2">
    <source>
        <dbReference type="ARBA" id="ARBA00022598"/>
    </source>
</evidence>
<evidence type="ECO:0000313" key="5">
    <source>
        <dbReference type="Proteomes" id="UP000187209"/>
    </source>
</evidence>
<dbReference type="PANTHER" id="PTHR12835:SF5">
    <property type="entry name" value="BIOTIN--PROTEIN LIGASE"/>
    <property type="match status" value="1"/>
</dbReference>
<evidence type="ECO:0000313" key="4">
    <source>
        <dbReference type="EMBL" id="OMJ75148.1"/>
    </source>
</evidence>
<name>A0A1R2BED3_9CILI</name>
<keyword evidence="2" id="KW-0436">Ligase</keyword>
<dbReference type="NCBIfam" id="TIGR00121">
    <property type="entry name" value="birA_ligase"/>
    <property type="match status" value="1"/>
</dbReference>
<dbReference type="InterPro" id="IPR004143">
    <property type="entry name" value="BPL_LPL_catalytic"/>
</dbReference>
<proteinExistence type="inferred from homology"/>
<dbReference type="InterPro" id="IPR045864">
    <property type="entry name" value="aa-tRNA-synth_II/BPL/LPL"/>
</dbReference>
<dbReference type="Proteomes" id="UP000187209">
    <property type="component" value="Unassembled WGS sequence"/>
</dbReference>
<dbReference type="PANTHER" id="PTHR12835">
    <property type="entry name" value="BIOTIN PROTEIN LIGASE"/>
    <property type="match status" value="1"/>
</dbReference>
<accession>A0A1R2BED3</accession>
<gene>
    <name evidence="4" type="ORF">SteCoe_25769</name>
</gene>
<dbReference type="OrthoDB" id="10250105at2759"/>
<evidence type="ECO:0000256" key="1">
    <source>
        <dbReference type="ARBA" id="ARBA00009934"/>
    </source>
</evidence>
<dbReference type="Pfam" id="PF03099">
    <property type="entry name" value="BPL_LplA_LipB"/>
    <property type="match status" value="1"/>
</dbReference>
<dbReference type="SUPFAM" id="SSF55681">
    <property type="entry name" value="Class II aaRS and biotin synthetases"/>
    <property type="match status" value="1"/>
</dbReference>
<dbReference type="EMBL" id="MPUH01000707">
    <property type="protein sequence ID" value="OMJ75148.1"/>
    <property type="molecule type" value="Genomic_DNA"/>
</dbReference>
<dbReference type="AlphaFoldDB" id="A0A1R2BED3"/>
<feature type="domain" description="BPL/LPL catalytic" evidence="3">
    <location>
        <begin position="70"/>
        <end position="252"/>
    </location>
</feature>
<dbReference type="GO" id="GO:0004077">
    <property type="term" value="F:biotin--[biotin carboxyl-carrier protein] ligase activity"/>
    <property type="evidence" value="ECO:0007669"/>
    <property type="project" value="InterPro"/>
</dbReference>